<dbReference type="EMBL" id="ASGP02000001">
    <property type="protein sequence ID" value="KAH9530179.1"/>
    <property type="molecule type" value="Genomic_DNA"/>
</dbReference>
<dbReference type="AlphaFoldDB" id="A0A922IEV7"/>
<evidence type="ECO:0000256" key="1">
    <source>
        <dbReference type="SAM" id="Phobius"/>
    </source>
</evidence>
<keyword evidence="1" id="KW-1133">Transmembrane helix</keyword>
<accession>A0A922IEV7</accession>
<keyword evidence="1" id="KW-0472">Membrane</keyword>
<sequence length="103" mass="11780">MNTVVCWFVHGDFKLLILLVFVDYLVDFSVYISLIGFIDSSQIMLNTVAFLLICCLYGGYVLSCQYLFNSMGRSNGRQNKYNVWLDDNVDGDGNDNKNDKINK</sequence>
<evidence type="ECO:0000313" key="3">
    <source>
        <dbReference type="Proteomes" id="UP000790347"/>
    </source>
</evidence>
<reference evidence="2" key="2">
    <citation type="journal article" date="2022" name="Res Sq">
        <title>Comparative Genomics Reveals Insights into the Divergent Evolution of Astigmatic Mites and Household Pest Adaptations.</title>
        <authorList>
            <person name="Xiong Q."/>
            <person name="Wan A.T.-Y."/>
            <person name="Liu X.-Y."/>
            <person name="Fung C.S.-H."/>
            <person name="Xiao X."/>
            <person name="Malainual N."/>
            <person name="Hou J."/>
            <person name="Wang L."/>
            <person name="Wang M."/>
            <person name="Yang K."/>
            <person name="Cui Y."/>
            <person name="Leung E."/>
            <person name="Nong W."/>
            <person name="Shin S.-K."/>
            <person name="Au S."/>
            <person name="Jeong K.Y."/>
            <person name="Chew F.T."/>
            <person name="Hui J."/>
            <person name="Leung T.F."/>
            <person name="Tungtrongchitr A."/>
            <person name="Zhong N."/>
            <person name="Liu Z."/>
            <person name="Tsui S."/>
        </authorList>
    </citation>
    <scope>NUCLEOTIDE SEQUENCE</scope>
    <source>
        <strain evidence="2">Derf</strain>
        <tissue evidence="2">Whole organism</tissue>
    </source>
</reference>
<keyword evidence="3" id="KW-1185">Reference proteome</keyword>
<evidence type="ECO:0000313" key="2">
    <source>
        <dbReference type="EMBL" id="KAH9530179.1"/>
    </source>
</evidence>
<protein>
    <submittedName>
        <fullName evidence="2">Uncharacterized protein</fullName>
    </submittedName>
</protein>
<keyword evidence="1" id="KW-0812">Transmembrane</keyword>
<gene>
    <name evidence="2" type="ORF">DERF_004004</name>
</gene>
<comment type="caution">
    <text evidence="2">The sequence shown here is derived from an EMBL/GenBank/DDBJ whole genome shotgun (WGS) entry which is preliminary data.</text>
</comment>
<name>A0A922IEV7_DERFA</name>
<feature type="transmembrane region" description="Helical" evidence="1">
    <location>
        <begin position="44"/>
        <end position="68"/>
    </location>
</feature>
<organism evidence="2 3">
    <name type="scientific">Dermatophagoides farinae</name>
    <name type="common">American house dust mite</name>
    <dbReference type="NCBI Taxonomy" id="6954"/>
    <lineage>
        <taxon>Eukaryota</taxon>
        <taxon>Metazoa</taxon>
        <taxon>Ecdysozoa</taxon>
        <taxon>Arthropoda</taxon>
        <taxon>Chelicerata</taxon>
        <taxon>Arachnida</taxon>
        <taxon>Acari</taxon>
        <taxon>Acariformes</taxon>
        <taxon>Sarcoptiformes</taxon>
        <taxon>Astigmata</taxon>
        <taxon>Psoroptidia</taxon>
        <taxon>Analgoidea</taxon>
        <taxon>Pyroglyphidae</taxon>
        <taxon>Dermatophagoidinae</taxon>
        <taxon>Dermatophagoides</taxon>
    </lineage>
</organism>
<dbReference type="Proteomes" id="UP000790347">
    <property type="component" value="Unassembled WGS sequence"/>
</dbReference>
<feature type="transmembrane region" description="Helical" evidence="1">
    <location>
        <begin position="15"/>
        <end position="38"/>
    </location>
</feature>
<reference evidence="2" key="1">
    <citation type="submission" date="2013-05" db="EMBL/GenBank/DDBJ databases">
        <authorList>
            <person name="Yim A.K.Y."/>
            <person name="Chan T.F."/>
            <person name="Ji K.M."/>
            <person name="Liu X.Y."/>
            <person name="Zhou J.W."/>
            <person name="Li R.Q."/>
            <person name="Yang K.Y."/>
            <person name="Li J."/>
            <person name="Li M."/>
            <person name="Law P.T.W."/>
            <person name="Wu Y.L."/>
            <person name="Cai Z.L."/>
            <person name="Qin H."/>
            <person name="Bao Y."/>
            <person name="Leung R.K.K."/>
            <person name="Ng P.K.S."/>
            <person name="Zou J."/>
            <person name="Zhong X.J."/>
            <person name="Ran P.X."/>
            <person name="Zhong N.S."/>
            <person name="Liu Z.G."/>
            <person name="Tsui S.K.W."/>
        </authorList>
    </citation>
    <scope>NUCLEOTIDE SEQUENCE</scope>
    <source>
        <strain evidence="2">Derf</strain>
        <tissue evidence="2">Whole organism</tissue>
    </source>
</reference>
<proteinExistence type="predicted"/>